<protein>
    <submittedName>
        <fullName evidence="1">302_t:CDS:1</fullName>
    </submittedName>
</protein>
<dbReference type="EMBL" id="CAJVPS010043861">
    <property type="protein sequence ID" value="CAG8756532.1"/>
    <property type="molecule type" value="Genomic_DNA"/>
</dbReference>
<gene>
    <name evidence="1" type="ORF">ALEPTO_LOCUS13505</name>
</gene>
<sequence>ANILCSCLEGKDLNFACELLKNCQAMIEKKGYNLANCPDLQ</sequence>
<feature type="non-terminal residue" evidence="1">
    <location>
        <position position="41"/>
    </location>
</feature>
<evidence type="ECO:0000313" key="1">
    <source>
        <dbReference type="EMBL" id="CAG8756532.1"/>
    </source>
</evidence>
<feature type="non-terminal residue" evidence="1">
    <location>
        <position position="1"/>
    </location>
</feature>
<dbReference type="OrthoDB" id="2435630at2759"/>
<evidence type="ECO:0000313" key="2">
    <source>
        <dbReference type="Proteomes" id="UP000789508"/>
    </source>
</evidence>
<proteinExistence type="predicted"/>
<organism evidence="1 2">
    <name type="scientific">Ambispora leptoticha</name>
    <dbReference type="NCBI Taxonomy" id="144679"/>
    <lineage>
        <taxon>Eukaryota</taxon>
        <taxon>Fungi</taxon>
        <taxon>Fungi incertae sedis</taxon>
        <taxon>Mucoromycota</taxon>
        <taxon>Glomeromycotina</taxon>
        <taxon>Glomeromycetes</taxon>
        <taxon>Archaeosporales</taxon>
        <taxon>Ambisporaceae</taxon>
        <taxon>Ambispora</taxon>
    </lineage>
</organism>
<comment type="caution">
    <text evidence="1">The sequence shown here is derived from an EMBL/GenBank/DDBJ whole genome shotgun (WGS) entry which is preliminary data.</text>
</comment>
<reference evidence="1" key="1">
    <citation type="submission" date="2021-06" db="EMBL/GenBank/DDBJ databases">
        <authorList>
            <person name="Kallberg Y."/>
            <person name="Tangrot J."/>
            <person name="Rosling A."/>
        </authorList>
    </citation>
    <scope>NUCLEOTIDE SEQUENCE</scope>
    <source>
        <strain evidence="1">FL130A</strain>
    </source>
</reference>
<keyword evidence="2" id="KW-1185">Reference proteome</keyword>
<dbReference type="Proteomes" id="UP000789508">
    <property type="component" value="Unassembled WGS sequence"/>
</dbReference>
<name>A0A9N9IZC0_9GLOM</name>
<accession>A0A9N9IZC0</accession>
<dbReference type="AlphaFoldDB" id="A0A9N9IZC0"/>